<dbReference type="EMBL" id="JACBZP010000001">
    <property type="protein sequence ID" value="NYI67292.1"/>
    <property type="molecule type" value="Genomic_DNA"/>
</dbReference>
<reference evidence="2 3" key="1">
    <citation type="submission" date="2020-07" db="EMBL/GenBank/DDBJ databases">
        <title>Sequencing the genomes of 1000 actinobacteria strains.</title>
        <authorList>
            <person name="Klenk H.-P."/>
        </authorList>
    </citation>
    <scope>NUCLEOTIDE SEQUENCE [LARGE SCALE GENOMIC DNA]</scope>
    <source>
        <strain evidence="2 3">DSM 26341</strain>
    </source>
</reference>
<dbReference type="SUPFAM" id="SSF56601">
    <property type="entry name" value="beta-lactamase/transpeptidase-like"/>
    <property type="match status" value="1"/>
</dbReference>
<dbReference type="GO" id="GO:0008800">
    <property type="term" value="F:beta-lactamase activity"/>
    <property type="evidence" value="ECO:0007669"/>
    <property type="project" value="UniProtKB-EC"/>
</dbReference>
<dbReference type="Gene3D" id="3.40.710.10">
    <property type="entry name" value="DD-peptidase/beta-lactamase superfamily"/>
    <property type="match status" value="1"/>
</dbReference>
<gene>
    <name evidence="2" type="ORF">BJY26_001598</name>
</gene>
<dbReference type="InterPro" id="IPR012338">
    <property type="entry name" value="Beta-lactam/transpept-like"/>
</dbReference>
<comment type="caution">
    <text evidence="2">The sequence shown here is derived from an EMBL/GenBank/DDBJ whole genome shotgun (WGS) entry which is preliminary data.</text>
</comment>
<protein>
    <submittedName>
        <fullName evidence="2">Beta-lactamase class A</fullName>
        <ecNumber evidence="2">3.5.2.6</ecNumber>
    </submittedName>
</protein>
<name>A0A7Z0AAH7_9MICO</name>
<evidence type="ECO:0000313" key="3">
    <source>
        <dbReference type="Proteomes" id="UP000539111"/>
    </source>
</evidence>
<dbReference type="EC" id="3.5.2.6" evidence="2"/>
<dbReference type="Proteomes" id="UP000539111">
    <property type="component" value="Unassembled WGS sequence"/>
</dbReference>
<organism evidence="2 3">
    <name type="scientific">Spelaeicoccus albus</name>
    <dbReference type="NCBI Taxonomy" id="1280376"/>
    <lineage>
        <taxon>Bacteria</taxon>
        <taxon>Bacillati</taxon>
        <taxon>Actinomycetota</taxon>
        <taxon>Actinomycetes</taxon>
        <taxon>Micrococcales</taxon>
        <taxon>Brevibacteriaceae</taxon>
        <taxon>Spelaeicoccus</taxon>
    </lineage>
</organism>
<dbReference type="InterPro" id="IPR000871">
    <property type="entry name" value="Beta-lactam_class-A"/>
</dbReference>
<evidence type="ECO:0000259" key="1">
    <source>
        <dbReference type="Pfam" id="PF13354"/>
    </source>
</evidence>
<feature type="domain" description="Beta-lactamase class A catalytic" evidence="1">
    <location>
        <begin position="27"/>
        <end position="240"/>
    </location>
</feature>
<dbReference type="PANTHER" id="PTHR35333">
    <property type="entry name" value="BETA-LACTAMASE"/>
    <property type="match status" value="1"/>
</dbReference>
<dbReference type="AlphaFoldDB" id="A0A7Z0AAH7"/>
<dbReference type="RefSeq" id="WP_179427153.1">
    <property type="nucleotide sequence ID" value="NZ_JACBZP010000001.1"/>
</dbReference>
<accession>A0A7Z0AAH7</accession>
<dbReference type="GO" id="GO:0030655">
    <property type="term" value="P:beta-lactam antibiotic catabolic process"/>
    <property type="evidence" value="ECO:0007669"/>
    <property type="project" value="InterPro"/>
</dbReference>
<evidence type="ECO:0000313" key="2">
    <source>
        <dbReference type="EMBL" id="NYI67292.1"/>
    </source>
</evidence>
<keyword evidence="3" id="KW-1185">Reference proteome</keyword>
<sequence>MSVTSEYSDGKPAVSFCLLDGGGRVVAERDSGTRYYPASTIKLAVLLAVMRDIDAGLRSLDDTVVVRRTFTSAQPGADPFTLETDDADERFPDDGTAMQLRDVLDRMIYRSSNEATNLALELIGLDAVNDTITDAGLVSTKMKRLIGDIAARDGGLTNQTTASDLARLMRVIVSGMLTSAGSTRFMITALEHQDFAYIAPGLPAGVRWGSKSGWVEGITHDVAFIGTPGTAATLYLAVCTRGYDERQGIEAVGAMAAGITTPLLIAAPEDFDA</sequence>
<dbReference type="Pfam" id="PF13354">
    <property type="entry name" value="Beta-lactamase2"/>
    <property type="match status" value="1"/>
</dbReference>
<dbReference type="PANTHER" id="PTHR35333:SF3">
    <property type="entry name" value="BETA-LACTAMASE-TYPE TRANSPEPTIDASE FOLD CONTAINING PROTEIN"/>
    <property type="match status" value="1"/>
</dbReference>
<dbReference type="GO" id="GO:0046677">
    <property type="term" value="P:response to antibiotic"/>
    <property type="evidence" value="ECO:0007669"/>
    <property type="project" value="InterPro"/>
</dbReference>
<dbReference type="InterPro" id="IPR045155">
    <property type="entry name" value="Beta-lactam_cat"/>
</dbReference>
<keyword evidence="2" id="KW-0378">Hydrolase</keyword>
<proteinExistence type="predicted"/>